<feature type="active site" description="Acyl-thioester intermediate" evidence="2">
    <location>
        <position position="243"/>
    </location>
</feature>
<dbReference type="NCBIfam" id="TIGR01076">
    <property type="entry name" value="sortase_fam"/>
    <property type="match status" value="1"/>
</dbReference>
<dbReference type="CDD" id="cd05827">
    <property type="entry name" value="Sortase_C"/>
    <property type="match status" value="1"/>
</dbReference>
<gene>
    <name evidence="5" type="ORF">ATL40_2661</name>
</gene>
<dbReference type="Gene3D" id="2.40.260.10">
    <property type="entry name" value="Sortase"/>
    <property type="match status" value="1"/>
</dbReference>
<keyword evidence="1" id="KW-0378">Hydrolase</keyword>
<keyword evidence="6" id="KW-1185">Reference proteome</keyword>
<dbReference type="OrthoDB" id="5242161at2"/>
<dbReference type="Proteomes" id="UP000224915">
    <property type="component" value="Unassembled WGS sequence"/>
</dbReference>
<dbReference type="RefSeq" id="WP_143556993.1">
    <property type="nucleotide sequence ID" value="NZ_PDJD01000001.1"/>
</dbReference>
<name>A0A2A9D3S8_9MICO</name>
<proteinExistence type="predicted"/>
<keyword evidence="4" id="KW-0472">Membrane</keyword>
<feature type="region of interest" description="Disordered" evidence="3">
    <location>
        <begin position="1"/>
        <end position="26"/>
    </location>
</feature>
<evidence type="ECO:0000313" key="5">
    <source>
        <dbReference type="EMBL" id="PFG21041.1"/>
    </source>
</evidence>
<dbReference type="InterPro" id="IPR005754">
    <property type="entry name" value="Sortase"/>
</dbReference>
<dbReference type="AlphaFoldDB" id="A0A2A9D3S8"/>
<dbReference type="Pfam" id="PF04203">
    <property type="entry name" value="Sortase"/>
    <property type="match status" value="1"/>
</dbReference>
<evidence type="ECO:0000256" key="2">
    <source>
        <dbReference type="PIRSR" id="PIRSR605754-1"/>
    </source>
</evidence>
<protein>
    <submittedName>
        <fullName evidence="5">Sortase A</fullName>
    </submittedName>
</protein>
<feature type="active site" description="Proton donor/acceptor" evidence="2">
    <location>
        <position position="181"/>
    </location>
</feature>
<dbReference type="InterPro" id="IPR042002">
    <property type="entry name" value="Sortase_C"/>
</dbReference>
<reference evidence="5 6" key="1">
    <citation type="submission" date="2017-10" db="EMBL/GenBank/DDBJ databases">
        <title>Sequencing the genomes of 1000 actinobacteria strains.</title>
        <authorList>
            <person name="Klenk H.-P."/>
        </authorList>
    </citation>
    <scope>NUCLEOTIDE SEQUENCE [LARGE SCALE GENOMIC DNA]</scope>
    <source>
        <strain evidence="5 6">DSM 21801</strain>
    </source>
</reference>
<evidence type="ECO:0000256" key="3">
    <source>
        <dbReference type="SAM" id="MobiDB-lite"/>
    </source>
</evidence>
<organism evidence="5 6">
    <name type="scientific">Serinibacter salmoneus</name>
    <dbReference type="NCBI Taxonomy" id="556530"/>
    <lineage>
        <taxon>Bacteria</taxon>
        <taxon>Bacillati</taxon>
        <taxon>Actinomycetota</taxon>
        <taxon>Actinomycetes</taxon>
        <taxon>Micrococcales</taxon>
        <taxon>Beutenbergiaceae</taxon>
        <taxon>Serinibacter</taxon>
    </lineage>
</organism>
<feature type="transmembrane region" description="Helical" evidence="4">
    <location>
        <begin position="28"/>
        <end position="48"/>
    </location>
</feature>
<evidence type="ECO:0000256" key="1">
    <source>
        <dbReference type="ARBA" id="ARBA00022801"/>
    </source>
</evidence>
<dbReference type="EMBL" id="PDJD01000001">
    <property type="protein sequence ID" value="PFG21041.1"/>
    <property type="molecule type" value="Genomic_DNA"/>
</dbReference>
<evidence type="ECO:0000313" key="6">
    <source>
        <dbReference type="Proteomes" id="UP000224915"/>
    </source>
</evidence>
<comment type="caution">
    <text evidence="5">The sequence shown here is derived from an EMBL/GenBank/DDBJ whole genome shotgun (WGS) entry which is preliminary data.</text>
</comment>
<dbReference type="SUPFAM" id="SSF63817">
    <property type="entry name" value="Sortase"/>
    <property type="match status" value="1"/>
</dbReference>
<sequence>MTLTDQAPEPAPRHRGARRRPSDARRRWRWQQVATIAVVALGAGVLLYPTAADWFATRAHASEIGGYVEFAESIDEGERERILQAAREYNENLPSGPLRDPFMLNEQGEVVDMREGLADYEAQLTGQVGGVMARVRVPAIGVDLPIYHGTDAHTLDRGVGHLYGSGLPVGGESTHAVLTAHSGLPSATLFTDLEQVAEGDVFFVDVLGEELAYQVDQITIVEPDTGDDLRQVPGEDYVTLLTCTPTGVNSHRLLVRGTRIDLGAAQADDAAQAVQIAAPVAGPGFPWWALLYAAGVGAAVAVVAPRRESAPRDEDEPIA</sequence>
<dbReference type="GO" id="GO:0016787">
    <property type="term" value="F:hydrolase activity"/>
    <property type="evidence" value="ECO:0007669"/>
    <property type="project" value="UniProtKB-KW"/>
</dbReference>
<dbReference type="InterPro" id="IPR023365">
    <property type="entry name" value="Sortase_dom-sf"/>
</dbReference>
<accession>A0A2A9D3S8</accession>
<evidence type="ECO:0000256" key="4">
    <source>
        <dbReference type="SAM" id="Phobius"/>
    </source>
</evidence>
<dbReference type="NCBIfam" id="NF033745">
    <property type="entry name" value="class_C_sortase"/>
    <property type="match status" value="1"/>
</dbReference>
<keyword evidence="4" id="KW-0812">Transmembrane</keyword>
<keyword evidence="4" id="KW-1133">Transmembrane helix</keyword>